<organism evidence="2 3">
    <name type="scientific">Plectonema radiosum NIES-515</name>
    <dbReference type="NCBI Taxonomy" id="2986073"/>
    <lineage>
        <taxon>Bacteria</taxon>
        <taxon>Bacillati</taxon>
        <taxon>Cyanobacteriota</taxon>
        <taxon>Cyanophyceae</taxon>
        <taxon>Oscillatoriophycideae</taxon>
        <taxon>Oscillatoriales</taxon>
        <taxon>Microcoleaceae</taxon>
        <taxon>Plectonema</taxon>
    </lineage>
</organism>
<keyword evidence="3" id="KW-1185">Reference proteome</keyword>
<evidence type="ECO:0000313" key="2">
    <source>
        <dbReference type="EMBL" id="MCV3212532.1"/>
    </source>
</evidence>
<comment type="caution">
    <text evidence="2">The sequence shown here is derived from an EMBL/GenBank/DDBJ whole genome shotgun (WGS) entry which is preliminary data.</text>
</comment>
<sequence length="162" mass="16429">MLRRSLFVSALMLASVVGFASSAKAVETATQDVTFPATVNATCNLTASATGSTQGELALPSGATDKKMLVTATPAMVGVDCTKGTLTVSTPELTTMPSGFAGILTNTAKVTSLSGKTATETAASPTLEDADKGDAMVEMTSTNTADFIPGQYVYTVTVTATL</sequence>
<dbReference type="Proteomes" id="UP001526143">
    <property type="component" value="Unassembled WGS sequence"/>
</dbReference>
<keyword evidence="1" id="KW-0732">Signal</keyword>
<evidence type="ECO:0000313" key="3">
    <source>
        <dbReference type="Proteomes" id="UP001526143"/>
    </source>
</evidence>
<protein>
    <recommendedName>
        <fullName evidence="4">Spore coat protein U domain-containing protein</fullName>
    </recommendedName>
</protein>
<accession>A0ABT3ATT5</accession>
<feature type="signal peptide" evidence="1">
    <location>
        <begin position="1"/>
        <end position="25"/>
    </location>
</feature>
<name>A0ABT3ATT5_9CYAN</name>
<gene>
    <name evidence="2" type="ORF">OGM63_03115</name>
</gene>
<feature type="chain" id="PRO_5045327481" description="Spore coat protein U domain-containing protein" evidence="1">
    <location>
        <begin position="26"/>
        <end position="162"/>
    </location>
</feature>
<proteinExistence type="predicted"/>
<dbReference type="RefSeq" id="WP_263744046.1">
    <property type="nucleotide sequence ID" value="NZ_JAOWRF010000043.1"/>
</dbReference>
<dbReference type="EMBL" id="JAOWRF010000043">
    <property type="protein sequence ID" value="MCV3212532.1"/>
    <property type="molecule type" value="Genomic_DNA"/>
</dbReference>
<reference evidence="2 3" key="1">
    <citation type="submission" date="2022-10" db="EMBL/GenBank/DDBJ databases">
        <title>Identification of biosynthetic pathway for the production of the potent trypsin inhibitor radiosumin.</title>
        <authorList>
            <person name="Fewer D.P."/>
            <person name="Delbaje E."/>
            <person name="Ouyang X."/>
            <person name="Agostino P.D."/>
            <person name="Wahlsten M."/>
            <person name="Jokela J."/>
            <person name="Permi P."/>
            <person name="Haapaniemi E."/>
            <person name="Koistinen H."/>
        </authorList>
    </citation>
    <scope>NUCLEOTIDE SEQUENCE [LARGE SCALE GENOMIC DNA]</scope>
    <source>
        <strain evidence="2 3">NIES-515</strain>
    </source>
</reference>
<evidence type="ECO:0008006" key="4">
    <source>
        <dbReference type="Google" id="ProtNLM"/>
    </source>
</evidence>
<evidence type="ECO:0000256" key="1">
    <source>
        <dbReference type="SAM" id="SignalP"/>
    </source>
</evidence>